<dbReference type="Proteomes" id="UP000256253">
    <property type="component" value="Unassembled WGS sequence"/>
</dbReference>
<keyword evidence="8" id="KW-1185">Reference proteome</keyword>
<dbReference type="CDD" id="cd03386">
    <property type="entry name" value="PAP2_Aur1_like"/>
    <property type="match status" value="1"/>
</dbReference>
<evidence type="ECO:0000256" key="4">
    <source>
        <dbReference type="ARBA" id="ARBA00023136"/>
    </source>
</evidence>
<keyword evidence="4 5" id="KW-0472">Membrane</keyword>
<comment type="subcellular location">
    <subcellularLocation>
        <location evidence="1">Membrane</location>
        <topology evidence="1">Multi-pass membrane protein</topology>
    </subcellularLocation>
</comment>
<dbReference type="InterPro" id="IPR052185">
    <property type="entry name" value="IPC_Synthase-Related"/>
</dbReference>
<feature type="transmembrane region" description="Helical" evidence="5">
    <location>
        <begin position="135"/>
        <end position="154"/>
    </location>
</feature>
<reference evidence="7 8" key="1">
    <citation type="submission" date="2018-08" db="EMBL/GenBank/DDBJ databases">
        <title>Sequencing the genomes of 1000 actinobacteria strains.</title>
        <authorList>
            <person name="Klenk H.-P."/>
        </authorList>
    </citation>
    <scope>NUCLEOTIDE SEQUENCE [LARGE SCALE GENOMIC DNA]</scope>
    <source>
        <strain evidence="7 8">DSM 22967</strain>
    </source>
</reference>
<proteinExistence type="predicted"/>
<accession>A0A3D9UN70</accession>
<dbReference type="PANTHER" id="PTHR31310">
    <property type="match status" value="1"/>
</dbReference>
<dbReference type="GO" id="GO:0016020">
    <property type="term" value="C:membrane"/>
    <property type="evidence" value="ECO:0007669"/>
    <property type="project" value="UniProtKB-SubCell"/>
</dbReference>
<dbReference type="PANTHER" id="PTHR31310:SF7">
    <property type="entry name" value="PA-PHOSPHATASE RELATED-FAMILY PROTEIN DDB_G0268928"/>
    <property type="match status" value="1"/>
</dbReference>
<keyword evidence="2 5" id="KW-0812">Transmembrane</keyword>
<keyword evidence="3 5" id="KW-1133">Transmembrane helix</keyword>
<feature type="transmembrane region" description="Helical" evidence="5">
    <location>
        <begin position="215"/>
        <end position="232"/>
    </location>
</feature>
<dbReference type="EMBL" id="QTUA01000001">
    <property type="protein sequence ID" value="REF29883.1"/>
    <property type="molecule type" value="Genomic_DNA"/>
</dbReference>
<name>A0A3D9UN70_9MICO</name>
<evidence type="ECO:0000313" key="8">
    <source>
        <dbReference type="Proteomes" id="UP000256253"/>
    </source>
</evidence>
<evidence type="ECO:0000256" key="2">
    <source>
        <dbReference type="ARBA" id="ARBA00022692"/>
    </source>
</evidence>
<organism evidence="7 8">
    <name type="scientific">Calidifontibacter indicus</name>
    <dbReference type="NCBI Taxonomy" id="419650"/>
    <lineage>
        <taxon>Bacteria</taxon>
        <taxon>Bacillati</taxon>
        <taxon>Actinomycetota</taxon>
        <taxon>Actinomycetes</taxon>
        <taxon>Micrococcales</taxon>
        <taxon>Dermacoccaceae</taxon>
        <taxon>Calidifontibacter</taxon>
    </lineage>
</organism>
<gene>
    <name evidence="7" type="ORF">DFJ65_0867</name>
</gene>
<dbReference type="Pfam" id="PF14378">
    <property type="entry name" value="PAP2_3"/>
    <property type="match status" value="1"/>
</dbReference>
<feature type="transmembrane region" description="Helical" evidence="5">
    <location>
        <begin position="106"/>
        <end position="123"/>
    </location>
</feature>
<evidence type="ECO:0000256" key="1">
    <source>
        <dbReference type="ARBA" id="ARBA00004141"/>
    </source>
</evidence>
<evidence type="ECO:0000256" key="5">
    <source>
        <dbReference type="SAM" id="Phobius"/>
    </source>
</evidence>
<protein>
    <submittedName>
        <fullName evidence="7">PAP2 superfamily protein</fullName>
    </submittedName>
</protein>
<dbReference type="InterPro" id="IPR026841">
    <property type="entry name" value="Aur1/Ipt1"/>
</dbReference>
<dbReference type="RefSeq" id="WP_170143987.1">
    <property type="nucleotide sequence ID" value="NZ_QTUA01000001.1"/>
</dbReference>
<evidence type="ECO:0000313" key="7">
    <source>
        <dbReference type="EMBL" id="REF29883.1"/>
    </source>
</evidence>
<evidence type="ECO:0000259" key="6">
    <source>
        <dbReference type="Pfam" id="PF14378"/>
    </source>
</evidence>
<evidence type="ECO:0000256" key="3">
    <source>
        <dbReference type="ARBA" id="ARBA00022989"/>
    </source>
</evidence>
<feature type="transmembrane region" description="Helical" evidence="5">
    <location>
        <begin position="238"/>
        <end position="255"/>
    </location>
</feature>
<feature type="transmembrane region" description="Helical" evidence="5">
    <location>
        <begin position="189"/>
        <end position="208"/>
    </location>
</feature>
<dbReference type="AlphaFoldDB" id="A0A3D9UN70"/>
<comment type="caution">
    <text evidence="7">The sequence shown here is derived from an EMBL/GenBank/DDBJ whole genome shotgun (WGS) entry which is preliminary data.</text>
</comment>
<feature type="domain" description="Inositolphosphotransferase Aur1/Ipt1" evidence="6">
    <location>
        <begin position="73"/>
        <end position="255"/>
    </location>
</feature>
<sequence>MSSNVDSVGGTATAERTTLNQQHRALLPARFRVHRAPRWWVEIGILVVLNLVYERLRNLVPSREGEAYNRGHQVLDFTQRLTGDAELHFNHFVANHSVLAHIFNAYYTYLHLPVTAITLIWIFRAHKRHYRAARTVLVGTTVLGLIGFYLFPMAPPRLLGGAHFVDTLVAFGTWGSWSSPAVANQTNQFAAMPSLHCAWALWVGLCVFRIAKRPWLRALGVAYPVMTFMVVVGTANHFILDGIAGAAVLATAFALQRVFFGRSAFAPAPLREDLLPEPESAPAPTA</sequence>